<dbReference type="Proteomes" id="UP001056120">
    <property type="component" value="Linkage Group LG07"/>
</dbReference>
<gene>
    <name evidence="1" type="ORF">L1987_20484</name>
</gene>
<reference evidence="2" key="1">
    <citation type="journal article" date="2022" name="Mol. Ecol. Resour.">
        <title>The genomes of chicory, endive, great burdock and yacon provide insights into Asteraceae palaeo-polyploidization history and plant inulin production.</title>
        <authorList>
            <person name="Fan W."/>
            <person name="Wang S."/>
            <person name="Wang H."/>
            <person name="Wang A."/>
            <person name="Jiang F."/>
            <person name="Liu H."/>
            <person name="Zhao H."/>
            <person name="Xu D."/>
            <person name="Zhang Y."/>
        </authorList>
    </citation>
    <scope>NUCLEOTIDE SEQUENCE [LARGE SCALE GENOMIC DNA]</scope>
    <source>
        <strain evidence="2">cv. Yunnan</strain>
    </source>
</reference>
<reference evidence="1 2" key="2">
    <citation type="journal article" date="2022" name="Mol. Ecol. Resour.">
        <title>The genomes of chicory, endive, great burdock and yacon provide insights into Asteraceae paleo-polyploidization history and plant inulin production.</title>
        <authorList>
            <person name="Fan W."/>
            <person name="Wang S."/>
            <person name="Wang H."/>
            <person name="Wang A."/>
            <person name="Jiang F."/>
            <person name="Liu H."/>
            <person name="Zhao H."/>
            <person name="Xu D."/>
            <person name="Zhang Y."/>
        </authorList>
    </citation>
    <scope>NUCLEOTIDE SEQUENCE [LARGE SCALE GENOMIC DNA]</scope>
    <source>
        <strain evidence="2">cv. Yunnan</strain>
        <tissue evidence="1">Leaves</tissue>
    </source>
</reference>
<comment type="caution">
    <text evidence="1">The sequence shown here is derived from an EMBL/GenBank/DDBJ whole genome shotgun (WGS) entry which is preliminary data.</text>
</comment>
<organism evidence="1 2">
    <name type="scientific">Smallanthus sonchifolius</name>
    <dbReference type="NCBI Taxonomy" id="185202"/>
    <lineage>
        <taxon>Eukaryota</taxon>
        <taxon>Viridiplantae</taxon>
        <taxon>Streptophyta</taxon>
        <taxon>Embryophyta</taxon>
        <taxon>Tracheophyta</taxon>
        <taxon>Spermatophyta</taxon>
        <taxon>Magnoliopsida</taxon>
        <taxon>eudicotyledons</taxon>
        <taxon>Gunneridae</taxon>
        <taxon>Pentapetalae</taxon>
        <taxon>asterids</taxon>
        <taxon>campanulids</taxon>
        <taxon>Asterales</taxon>
        <taxon>Asteraceae</taxon>
        <taxon>Asteroideae</taxon>
        <taxon>Heliantheae alliance</taxon>
        <taxon>Millerieae</taxon>
        <taxon>Smallanthus</taxon>
    </lineage>
</organism>
<dbReference type="EMBL" id="CM042024">
    <property type="protein sequence ID" value="KAI3810861.1"/>
    <property type="molecule type" value="Genomic_DNA"/>
</dbReference>
<evidence type="ECO:0000313" key="2">
    <source>
        <dbReference type="Proteomes" id="UP001056120"/>
    </source>
</evidence>
<protein>
    <submittedName>
        <fullName evidence="1">Uncharacterized protein</fullName>
    </submittedName>
</protein>
<accession>A0ACB9ISQ1</accession>
<proteinExistence type="predicted"/>
<evidence type="ECO:0000313" key="1">
    <source>
        <dbReference type="EMBL" id="KAI3810861.1"/>
    </source>
</evidence>
<sequence length="314" mass="35672">MRCGGVTVFYYEICCADDDFVDPRCDSLSVTSSSDLNDYGRLGLENMSVASNQIGEFYDIIEESWHGVTGKFQNALFDGIPLAASTRELARKVKEFYESAPNLETLCGDAIEAIADLKNEAYFDTIITLNLVMAGRSIPIYQGCSFNMLGTRSRHVRFETGTNFSTDANSAIYESCSTKHVSELDIGLYMKEDEQLSFSELSERTRLRRQVDIGLIILHFADGRRLLVYEYKCNGSLDSHLYGRHRDPLEWAARQKFAVGAARGLRYHHEECRVGCIVHRDMRPNDILITHDFEPLGCNPHKLLFFMVRGRKDE</sequence>
<keyword evidence="2" id="KW-1185">Reference proteome</keyword>
<name>A0ACB9ISQ1_9ASTR</name>